<dbReference type="RefSeq" id="WP_014827148.1">
    <property type="nucleotide sequence ID" value="NC_018068.1"/>
</dbReference>
<reference evidence="2 3" key="1">
    <citation type="journal article" date="2012" name="J. Bacteriol.">
        <title>Complete genome sequences of Desulfosporosinus orientis DSM765T, Desulfosporosinus youngiae DSM17734T, Desulfosporosinus meridiei DSM13257T, and Desulfosporosinus acidiphilus DSM22704T.</title>
        <authorList>
            <person name="Pester M."/>
            <person name="Brambilla E."/>
            <person name="Alazard D."/>
            <person name="Rattei T."/>
            <person name="Weinmaier T."/>
            <person name="Han J."/>
            <person name="Lucas S."/>
            <person name="Lapidus A."/>
            <person name="Cheng J.F."/>
            <person name="Goodwin L."/>
            <person name="Pitluck S."/>
            <person name="Peters L."/>
            <person name="Ovchinnikova G."/>
            <person name="Teshima H."/>
            <person name="Detter J.C."/>
            <person name="Han C.S."/>
            <person name="Tapia R."/>
            <person name="Land M.L."/>
            <person name="Hauser L."/>
            <person name="Kyrpides N.C."/>
            <person name="Ivanova N.N."/>
            <person name="Pagani I."/>
            <person name="Huntmann M."/>
            <person name="Wei C.L."/>
            <person name="Davenport K.W."/>
            <person name="Daligault H."/>
            <person name="Chain P.S."/>
            <person name="Chen A."/>
            <person name="Mavromatis K."/>
            <person name="Markowitz V."/>
            <person name="Szeto E."/>
            <person name="Mikhailova N."/>
            <person name="Pati A."/>
            <person name="Wagner M."/>
            <person name="Woyke T."/>
            <person name="Ollivier B."/>
            <person name="Klenk H.P."/>
            <person name="Spring S."/>
            <person name="Loy A."/>
        </authorList>
    </citation>
    <scope>NUCLEOTIDE SEQUENCE [LARGE SCALE GENOMIC DNA]</scope>
    <source>
        <strain evidence="3">DSM 22704 / JCM 16185 / SJ4</strain>
    </source>
</reference>
<dbReference type="Pfam" id="PF00578">
    <property type="entry name" value="AhpC-TSA"/>
    <property type="match status" value="1"/>
</dbReference>
<dbReference type="InterPro" id="IPR036249">
    <property type="entry name" value="Thioredoxin-like_sf"/>
</dbReference>
<evidence type="ECO:0000313" key="3">
    <source>
        <dbReference type="Proteomes" id="UP000002892"/>
    </source>
</evidence>
<feature type="domain" description="Thioredoxin" evidence="1">
    <location>
        <begin position="52"/>
        <end position="192"/>
    </location>
</feature>
<dbReference type="AlphaFoldDB" id="I4D5S1"/>
<dbReference type="PROSITE" id="PS51352">
    <property type="entry name" value="THIOREDOXIN_2"/>
    <property type="match status" value="1"/>
</dbReference>
<sequence>MKRIIVLVPIIALVLLGIYNVGGNKSKSPDPKTISAGPTVKGIQGQEPTVGLEKGNLAPDFELQSVDGKTIKLSSLRGKKVILNFWASWCPPCRLEMPEMEKFSTQNKSKGIEILSVNLTKAERNRDDVTTFMKTDSITFPVLLDEKGDAAQLYNISSIPASFVIDTQGVIRQTIVGPMTMETMGTMVKAIN</sequence>
<dbReference type="STRING" id="646529.Desaci_2183"/>
<organism evidence="2 3">
    <name type="scientific">Desulfosporosinus acidiphilus (strain DSM 22704 / JCM 16185 / SJ4)</name>
    <dbReference type="NCBI Taxonomy" id="646529"/>
    <lineage>
        <taxon>Bacteria</taxon>
        <taxon>Bacillati</taxon>
        <taxon>Bacillota</taxon>
        <taxon>Clostridia</taxon>
        <taxon>Eubacteriales</taxon>
        <taxon>Desulfitobacteriaceae</taxon>
        <taxon>Desulfosporosinus</taxon>
    </lineage>
</organism>
<dbReference type="GO" id="GO:0016491">
    <property type="term" value="F:oxidoreductase activity"/>
    <property type="evidence" value="ECO:0007669"/>
    <property type="project" value="InterPro"/>
</dbReference>
<accession>I4D5S1</accession>
<dbReference type="PROSITE" id="PS00194">
    <property type="entry name" value="THIOREDOXIN_1"/>
    <property type="match status" value="1"/>
</dbReference>
<evidence type="ECO:0000259" key="1">
    <source>
        <dbReference type="PROSITE" id="PS51352"/>
    </source>
</evidence>
<dbReference type="HOGENOM" id="CLU_042529_11_4_9"/>
<keyword evidence="3" id="KW-1185">Reference proteome</keyword>
<dbReference type="InterPro" id="IPR050553">
    <property type="entry name" value="Thioredoxin_ResA/DsbE_sf"/>
</dbReference>
<proteinExistence type="predicted"/>
<dbReference type="OrthoDB" id="9809733at2"/>
<evidence type="ECO:0000313" key="2">
    <source>
        <dbReference type="EMBL" id="AFM41145.1"/>
    </source>
</evidence>
<dbReference type="GO" id="GO:0016209">
    <property type="term" value="F:antioxidant activity"/>
    <property type="evidence" value="ECO:0007669"/>
    <property type="project" value="InterPro"/>
</dbReference>
<gene>
    <name evidence="2" type="ordered locus">Desaci_2183</name>
</gene>
<dbReference type="InterPro" id="IPR013766">
    <property type="entry name" value="Thioredoxin_domain"/>
</dbReference>
<dbReference type="Proteomes" id="UP000002892">
    <property type="component" value="Chromosome"/>
</dbReference>
<protein>
    <submittedName>
        <fullName evidence="2">Peroxiredoxin</fullName>
    </submittedName>
</protein>
<dbReference type="PANTHER" id="PTHR42852:SF1">
    <property type="entry name" value="THIOREDOXIN-LIKE PROTEIN YNEN"/>
    <property type="match status" value="1"/>
</dbReference>
<dbReference type="Gene3D" id="3.40.30.10">
    <property type="entry name" value="Glutaredoxin"/>
    <property type="match status" value="1"/>
</dbReference>
<dbReference type="SUPFAM" id="SSF52833">
    <property type="entry name" value="Thioredoxin-like"/>
    <property type="match status" value="1"/>
</dbReference>
<dbReference type="EMBL" id="CP003639">
    <property type="protein sequence ID" value="AFM41145.1"/>
    <property type="molecule type" value="Genomic_DNA"/>
</dbReference>
<dbReference type="InterPro" id="IPR000866">
    <property type="entry name" value="AhpC/TSA"/>
</dbReference>
<dbReference type="eggNOG" id="COG0526">
    <property type="taxonomic scope" value="Bacteria"/>
</dbReference>
<dbReference type="PANTHER" id="PTHR42852">
    <property type="entry name" value="THIOL:DISULFIDE INTERCHANGE PROTEIN DSBE"/>
    <property type="match status" value="1"/>
</dbReference>
<name>I4D5S1_DESAJ</name>
<dbReference type="InterPro" id="IPR017937">
    <property type="entry name" value="Thioredoxin_CS"/>
</dbReference>
<dbReference type="CDD" id="cd02966">
    <property type="entry name" value="TlpA_like_family"/>
    <property type="match status" value="1"/>
</dbReference>
<dbReference type="KEGG" id="dai:Desaci_2183"/>